<dbReference type="AlphaFoldDB" id="A0A1N5U0C2"/>
<accession>A0A1N5U0C2</accession>
<name>A0A1N5U0C2_9ACTN</name>
<dbReference type="STRING" id="709881.SAMN04489832_0463"/>
<gene>
    <name evidence="3" type="ORF">SAMN04489832_0463</name>
</gene>
<dbReference type="EMBL" id="FSQT01000001">
    <property type="protein sequence ID" value="SIM53479.1"/>
    <property type="molecule type" value="Genomic_DNA"/>
</dbReference>
<dbReference type="OrthoDB" id="580959at2"/>
<keyword evidence="4" id="KW-1185">Reference proteome</keyword>
<organism evidence="3 4">
    <name type="scientific">Micromonospora cremea</name>
    <dbReference type="NCBI Taxonomy" id="709881"/>
    <lineage>
        <taxon>Bacteria</taxon>
        <taxon>Bacillati</taxon>
        <taxon>Actinomycetota</taxon>
        <taxon>Actinomycetes</taxon>
        <taxon>Micromonosporales</taxon>
        <taxon>Micromonosporaceae</taxon>
        <taxon>Micromonospora</taxon>
    </lineage>
</organism>
<proteinExistence type="predicted"/>
<evidence type="ECO:0008006" key="5">
    <source>
        <dbReference type="Google" id="ProtNLM"/>
    </source>
</evidence>
<evidence type="ECO:0000259" key="1">
    <source>
        <dbReference type="Pfam" id="PF18154"/>
    </source>
</evidence>
<evidence type="ECO:0000313" key="3">
    <source>
        <dbReference type="EMBL" id="SIM53479.1"/>
    </source>
</evidence>
<sequence length="385" mass="43407">MVITSPPEPDLAAFTGVKLLRMVATALVDLSRRSRLPDPIYSDKVQKAYNHLVVQCLRHQVDPPPSVPDMARWAATRPLAEWPLDLPPDAESLDEFLVDPVTKVPTQRCYEWEVAGPDAAAELFENEIIRQVFVQCETAKSPQAYTAFRYLLVNRPVLTGLEMASLIGETPALGIVLETVKQCYEPAPAAFRGHDGLFATCARCKCLLKPLGAGWRCELDRCRRETYAAVEKHIDDRMTSGLLQLRAPLRLFITGPGLAEVDLEEALKKKGLVAEMWPGCDAYDLRITLPNRQVWAIDVKDRANPALLGYGATAFRREPRYDTAFLVVPQYRFDDREDYKRVFDHYCPPDVKRQVTLMSDNAFLRHLVRTLKRLPNSTSNGDARA</sequence>
<evidence type="ECO:0000259" key="2">
    <source>
        <dbReference type="Pfam" id="PF18156"/>
    </source>
</evidence>
<dbReference type="InterPro" id="IPR040828">
    <property type="entry name" value="pPIWI_RE_REase"/>
</dbReference>
<feature type="domain" description="pPIWI-RE three-gene island" evidence="2">
    <location>
        <begin position="19"/>
        <end position="159"/>
    </location>
</feature>
<protein>
    <recommendedName>
        <fullName evidence="5">REase associating with pPIWI RE domain-containing protein</fullName>
    </recommendedName>
</protein>
<dbReference type="Proteomes" id="UP000185124">
    <property type="component" value="Unassembled WGS sequence"/>
</dbReference>
<dbReference type="Pfam" id="PF18156">
    <property type="entry name" value="pPIWI_RE_Y"/>
    <property type="match status" value="1"/>
</dbReference>
<dbReference type="InterPro" id="IPR041191">
    <property type="entry name" value="pPIWI_RE_Y"/>
</dbReference>
<feature type="domain" description="REase associating with pPIWI RE" evidence="1">
    <location>
        <begin position="257"/>
        <end position="372"/>
    </location>
</feature>
<reference evidence="4" key="1">
    <citation type="submission" date="2016-12" db="EMBL/GenBank/DDBJ databases">
        <authorList>
            <person name="Varghese N."/>
            <person name="Submissions S."/>
        </authorList>
    </citation>
    <scope>NUCLEOTIDE SEQUENCE [LARGE SCALE GENOMIC DNA]</scope>
    <source>
        <strain evidence="4">DSM 45599</strain>
    </source>
</reference>
<dbReference type="Pfam" id="PF18154">
    <property type="entry name" value="pPIWI_RE_REase"/>
    <property type="match status" value="1"/>
</dbReference>
<evidence type="ECO:0000313" key="4">
    <source>
        <dbReference type="Proteomes" id="UP000185124"/>
    </source>
</evidence>